<accession>A0A0W8C1H3</accession>
<proteinExistence type="predicted"/>
<name>A0A0W8C1H3_PHYNI</name>
<dbReference type="OrthoDB" id="142697at2759"/>
<evidence type="ECO:0000313" key="2">
    <source>
        <dbReference type="Proteomes" id="UP000052943"/>
    </source>
</evidence>
<evidence type="ECO:0000313" key="1">
    <source>
        <dbReference type="EMBL" id="KUF77949.1"/>
    </source>
</evidence>
<sequence>MQARSIGAGDKPIAVMRFLRDGGTSDDDADNEIMLDEERGYLEKLIIKYGLKLNNEVNLIMNTKPHEILASLAANNVPMSEQVLLEWLKYVLNYTKKIPTSSFLVDDKYVVEALSKFIPKSQLVTCAFQSDGEGSQVKKFWRSFDEDSLGSLGRLEEEGTKFAHDF</sequence>
<reference evidence="1 2" key="1">
    <citation type="submission" date="2015-11" db="EMBL/GenBank/DDBJ databases">
        <title>Genomes and virulence difference between two physiological races of Phytophthora nicotianae.</title>
        <authorList>
            <person name="Liu H."/>
            <person name="Ma X."/>
            <person name="Yu H."/>
            <person name="Fang D."/>
            <person name="Li Y."/>
            <person name="Wang X."/>
            <person name="Wang W."/>
            <person name="Dong Y."/>
            <person name="Xiao B."/>
        </authorList>
    </citation>
    <scope>NUCLEOTIDE SEQUENCE [LARGE SCALE GENOMIC DNA]</scope>
    <source>
        <strain evidence="2">race 0</strain>
    </source>
</reference>
<dbReference type="EMBL" id="LNFO01005449">
    <property type="protein sequence ID" value="KUF77949.1"/>
    <property type="molecule type" value="Genomic_DNA"/>
</dbReference>
<organism evidence="1 2">
    <name type="scientific">Phytophthora nicotianae</name>
    <name type="common">Potato buckeye rot agent</name>
    <name type="synonym">Phytophthora parasitica</name>
    <dbReference type="NCBI Taxonomy" id="4792"/>
    <lineage>
        <taxon>Eukaryota</taxon>
        <taxon>Sar</taxon>
        <taxon>Stramenopiles</taxon>
        <taxon>Oomycota</taxon>
        <taxon>Peronosporomycetes</taxon>
        <taxon>Peronosporales</taxon>
        <taxon>Peronosporaceae</taxon>
        <taxon>Phytophthora</taxon>
    </lineage>
</organism>
<gene>
    <name evidence="1" type="ORF">AM587_10000685</name>
</gene>
<dbReference type="AlphaFoldDB" id="A0A0W8C1H3"/>
<comment type="caution">
    <text evidence="1">The sequence shown here is derived from an EMBL/GenBank/DDBJ whole genome shotgun (WGS) entry which is preliminary data.</text>
</comment>
<protein>
    <submittedName>
        <fullName evidence="1">Uncharacterized protein</fullName>
    </submittedName>
</protein>
<dbReference type="Proteomes" id="UP000052943">
    <property type="component" value="Unassembled WGS sequence"/>
</dbReference>